<dbReference type="PRINTS" id="PR00080">
    <property type="entry name" value="SDRFAMILY"/>
</dbReference>
<dbReference type="SUPFAM" id="SSF51735">
    <property type="entry name" value="NAD(P)-binding Rossmann-fold domains"/>
    <property type="match status" value="1"/>
</dbReference>
<keyword evidence="1" id="KW-0560">Oxidoreductase</keyword>
<dbReference type="EMBL" id="CAJNOC010000014">
    <property type="protein sequence ID" value="CAF0705962.1"/>
    <property type="molecule type" value="Genomic_DNA"/>
</dbReference>
<dbReference type="AlphaFoldDB" id="A0A813M1R8"/>
<dbReference type="InterPro" id="IPR036291">
    <property type="entry name" value="NAD(P)-bd_dom_sf"/>
</dbReference>
<proteinExistence type="predicted"/>
<comment type="caution">
    <text evidence="2">The sequence shown here is derived from an EMBL/GenBank/DDBJ whole genome shotgun (WGS) entry which is preliminary data.</text>
</comment>
<gene>
    <name evidence="2" type="ORF">OXX778_LOCUS314</name>
</gene>
<sequence>MLTLQDKVAIITGASSGIGQGTAILFSNLGSKLVISGRDDNALDATIRSCNANLKTEIIKVVGDVTDPEIRQQIVETAIENFGKIDILVNGAGILKNDSIENMEMENFDFIMNVNVKSIIALTQLCLPHIIKQKGSIVNVSSVAGTRSFPNVLGYCISKAALDQFTKCVALELADKGVRVNSVNPGVIVTDIHKRAGYTEEEFQKFLTRCKTTHALGRPGSVDEVANTIAFLASDSASFITAELVHVDGGRHAMTPR</sequence>
<dbReference type="GO" id="GO:0016491">
    <property type="term" value="F:oxidoreductase activity"/>
    <property type="evidence" value="ECO:0007669"/>
    <property type="project" value="UniProtKB-KW"/>
</dbReference>
<reference evidence="2" key="1">
    <citation type="submission" date="2021-02" db="EMBL/GenBank/DDBJ databases">
        <authorList>
            <person name="Nowell W R."/>
        </authorList>
    </citation>
    <scope>NUCLEOTIDE SEQUENCE</scope>
    <source>
        <strain evidence="2">Ploen Becks lab</strain>
    </source>
</reference>
<dbReference type="Gene3D" id="3.40.50.720">
    <property type="entry name" value="NAD(P)-binding Rossmann-like Domain"/>
    <property type="match status" value="1"/>
</dbReference>
<name>A0A813M1R8_9BILA</name>
<protein>
    <submittedName>
        <fullName evidence="2">Uncharacterized protein</fullName>
    </submittedName>
</protein>
<evidence type="ECO:0000256" key="1">
    <source>
        <dbReference type="ARBA" id="ARBA00023002"/>
    </source>
</evidence>
<accession>A0A813M1R8</accession>
<dbReference type="InterPro" id="IPR020904">
    <property type="entry name" value="Sc_DH/Rdtase_CS"/>
</dbReference>
<dbReference type="Pfam" id="PF13561">
    <property type="entry name" value="adh_short_C2"/>
    <property type="match status" value="1"/>
</dbReference>
<dbReference type="InterPro" id="IPR002347">
    <property type="entry name" value="SDR_fam"/>
</dbReference>
<dbReference type="PANTHER" id="PTHR43975:SF2">
    <property type="entry name" value="EG:BACR7A4.14 PROTEIN-RELATED"/>
    <property type="match status" value="1"/>
</dbReference>
<dbReference type="Proteomes" id="UP000663879">
    <property type="component" value="Unassembled WGS sequence"/>
</dbReference>
<dbReference type="NCBIfam" id="NF005559">
    <property type="entry name" value="PRK07231.1"/>
    <property type="match status" value="1"/>
</dbReference>
<organism evidence="2 3">
    <name type="scientific">Brachionus calyciflorus</name>
    <dbReference type="NCBI Taxonomy" id="104777"/>
    <lineage>
        <taxon>Eukaryota</taxon>
        <taxon>Metazoa</taxon>
        <taxon>Spiralia</taxon>
        <taxon>Gnathifera</taxon>
        <taxon>Rotifera</taxon>
        <taxon>Eurotatoria</taxon>
        <taxon>Monogononta</taxon>
        <taxon>Pseudotrocha</taxon>
        <taxon>Ploima</taxon>
        <taxon>Brachionidae</taxon>
        <taxon>Brachionus</taxon>
    </lineage>
</organism>
<dbReference type="PROSITE" id="PS00061">
    <property type="entry name" value="ADH_SHORT"/>
    <property type="match status" value="1"/>
</dbReference>
<evidence type="ECO:0000313" key="3">
    <source>
        <dbReference type="Proteomes" id="UP000663879"/>
    </source>
</evidence>
<dbReference type="PANTHER" id="PTHR43975">
    <property type="entry name" value="ZGC:101858"/>
    <property type="match status" value="1"/>
</dbReference>
<evidence type="ECO:0000313" key="2">
    <source>
        <dbReference type="EMBL" id="CAF0705962.1"/>
    </source>
</evidence>
<dbReference type="PRINTS" id="PR00081">
    <property type="entry name" value="GDHRDH"/>
</dbReference>
<dbReference type="OrthoDB" id="47007at2759"/>
<keyword evidence="3" id="KW-1185">Reference proteome</keyword>
<dbReference type="FunFam" id="3.40.50.720:FF:000084">
    <property type="entry name" value="Short-chain dehydrogenase reductase"/>
    <property type="match status" value="1"/>
</dbReference>